<dbReference type="AlphaFoldDB" id="A0A9P8XUP9"/>
<dbReference type="GeneID" id="70191060"/>
<comment type="caution">
    <text evidence="2">The sequence shown here is derived from an EMBL/GenBank/DDBJ whole genome shotgun (WGS) entry which is preliminary data.</text>
</comment>
<sequence>MNPTNQAVPDGPPVSFLQALCLCILGTARENTVAANSPDNIAAMAAFRRKLGIGKESAGTSASAPPEDNVAAASSDDNVADSTNADSPSQASSAPARPLCDISDWEFVSRGSSSVASAARLDEPVLCSSSADDQTVFSNEHKHDGNNKNQNTQSREVMLARWAADNVRQGVFTGQVALALFFTATVQEWLYTSQGQVYFPTKVGITDEGLVTGIVDGLLAWLHKRAQLEGVWSHPSQRAGRSSDEVDFHFSIMYDSKLYR</sequence>
<reference evidence="2" key="1">
    <citation type="journal article" date="2021" name="Nat. Commun.">
        <title>Genetic determinants of endophytism in the Arabidopsis root mycobiome.</title>
        <authorList>
            <person name="Mesny F."/>
            <person name="Miyauchi S."/>
            <person name="Thiergart T."/>
            <person name="Pickel B."/>
            <person name="Atanasova L."/>
            <person name="Karlsson M."/>
            <person name="Huettel B."/>
            <person name="Barry K.W."/>
            <person name="Haridas S."/>
            <person name="Chen C."/>
            <person name="Bauer D."/>
            <person name="Andreopoulos W."/>
            <person name="Pangilinan J."/>
            <person name="LaButti K."/>
            <person name="Riley R."/>
            <person name="Lipzen A."/>
            <person name="Clum A."/>
            <person name="Drula E."/>
            <person name="Henrissat B."/>
            <person name="Kohler A."/>
            <person name="Grigoriev I.V."/>
            <person name="Martin F.M."/>
            <person name="Hacquard S."/>
        </authorList>
    </citation>
    <scope>NUCLEOTIDE SEQUENCE</scope>
    <source>
        <strain evidence="2">MPI-CAGE-CH-0230</strain>
    </source>
</reference>
<protein>
    <submittedName>
        <fullName evidence="2">Uncharacterized protein</fullName>
    </submittedName>
</protein>
<feature type="compositionally biased region" description="Low complexity" evidence="1">
    <location>
        <begin position="68"/>
        <end position="97"/>
    </location>
</feature>
<dbReference type="OrthoDB" id="10520075at2759"/>
<evidence type="ECO:0000313" key="2">
    <source>
        <dbReference type="EMBL" id="KAH7018251.1"/>
    </source>
</evidence>
<name>A0A9P8XUP9_9PEZI</name>
<dbReference type="RefSeq" id="XP_046006518.1">
    <property type="nucleotide sequence ID" value="XM_046161514.1"/>
</dbReference>
<gene>
    <name evidence="2" type="ORF">B0I36DRAFT_395004</name>
</gene>
<accession>A0A9P8XUP9</accession>
<feature type="region of interest" description="Disordered" evidence="1">
    <location>
        <begin position="56"/>
        <end position="97"/>
    </location>
</feature>
<evidence type="ECO:0000256" key="1">
    <source>
        <dbReference type="SAM" id="MobiDB-lite"/>
    </source>
</evidence>
<organism evidence="2 3">
    <name type="scientific">Microdochium trichocladiopsis</name>
    <dbReference type="NCBI Taxonomy" id="1682393"/>
    <lineage>
        <taxon>Eukaryota</taxon>
        <taxon>Fungi</taxon>
        <taxon>Dikarya</taxon>
        <taxon>Ascomycota</taxon>
        <taxon>Pezizomycotina</taxon>
        <taxon>Sordariomycetes</taxon>
        <taxon>Xylariomycetidae</taxon>
        <taxon>Xylariales</taxon>
        <taxon>Microdochiaceae</taxon>
        <taxon>Microdochium</taxon>
    </lineage>
</organism>
<dbReference type="Proteomes" id="UP000756346">
    <property type="component" value="Unassembled WGS sequence"/>
</dbReference>
<dbReference type="EMBL" id="JAGTJQ010000011">
    <property type="protein sequence ID" value="KAH7018251.1"/>
    <property type="molecule type" value="Genomic_DNA"/>
</dbReference>
<evidence type="ECO:0000313" key="3">
    <source>
        <dbReference type="Proteomes" id="UP000756346"/>
    </source>
</evidence>
<keyword evidence="3" id="KW-1185">Reference proteome</keyword>
<proteinExistence type="predicted"/>